<dbReference type="Pfam" id="PF09838">
    <property type="entry name" value="DUF2065"/>
    <property type="match status" value="1"/>
</dbReference>
<organism evidence="2 3">
    <name type="scientific">Thioclava nitratireducens</name>
    <dbReference type="NCBI Taxonomy" id="1915078"/>
    <lineage>
        <taxon>Bacteria</taxon>
        <taxon>Pseudomonadati</taxon>
        <taxon>Pseudomonadota</taxon>
        <taxon>Alphaproteobacteria</taxon>
        <taxon>Rhodobacterales</taxon>
        <taxon>Paracoccaceae</taxon>
        <taxon>Thioclava</taxon>
    </lineage>
</organism>
<sequence length="63" mass="6487">MAMLLTGLGLVLVIEGLALALAPSRIEQALDALRAMSAGQRRTLGLATLAAGVAILWALRVFG</sequence>
<dbReference type="RefSeq" id="WP_075776108.1">
    <property type="nucleotide sequence ID" value="NZ_CP019437.1"/>
</dbReference>
<dbReference type="Proteomes" id="UP000185622">
    <property type="component" value="Chromosome"/>
</dbReference>
<protein>
    <submittedName>
        <fullName evidence="2">DUF2065 domain-containing protein</fullName>
    </submittedName>
</protein>
<feature type="transmembrane region" description="Helical" evidence="1">
    <location>
        <begin position="44"/>
        <end position="62"/>
    </location>
</feature>
<keyword evidence="3" id="KW-1185">Reference proteome</keyword>
<name>A0ABN4X8Y8_9RHOB</name>
<keyword evidence="1" id="KW-0812">Transmembrane</keyword>
<evidence type="ECO:0000313" key="2">
    <source>
        <dbReference type="EMBL" id="AQS47595.1"/>
    </source>
</evidence>
<keyword evidence="1" id="KW-0472">Membrane</keyword>
<proteinExistence type="predicted"/>
<gene>
    <name evidence="2" type="ORF">BMG03_07130</name>
</gene>
<evidence type="ECO:0000313" key="3">
    <source>
        <dbReference type="Proteomes" id="UP000185622"/>
    </source>
</evidence>
<reference evidence="2 3" key="1">
    <citation type="submission" date="2017-01" db="EMBL/GenBank/DDBJ databases">
        <title>The complete genome sequence of a sulfur-oxidizing marine bacterium Thioclava sp. 25B10_4T.</title>
        <authorList>
            <person name="Liu Y."/>
            <person name="Lai Q."/>
            <person name="Shao Z."/>
        </authorList>
    </citation>
    <scope>NUCLEOTIDE SEQUENCE [LARGE SCALE GENOMIC DNA]</scope>
    <source>
        <strain evidence="2 3">25B10_4</strain>
    </source>
</reference>
<dbReference type="InterPro" id="IPR019201">
    <property type="entry name" value="DUF2065"/>
</dbReference>
<evidence type="ECO:0000256" key="1">
    <source>
        <dbReference type="SAM" id="Phobius"/>
    </source>
</evidence>
<accession>A0ABN4X8Y8</accession>
<keyword evidence="1" id="KW-1133">Transmembrane helix</keyword>
<dbReference type="EMBL" id="CP019437">
    <property type="protein sequence ID" value="AQS47595.1"/>
    <property type="molecule type" value="Genomic_DNA"/>
</dbReference>